<evidence type="ECO:0000313" key="20">
    <source>
        <dbReference type="Proteomes" id="UP000441208"/>
    </source>
</evidence>
<evidence type="ECO:0000313" key="22">
    <source>
        <dbReference type="Proteomes" id="UP000476176"/>
    </source>
</evidence>
<evidence type="ECO:0000313" key="13">
    <source>
        <dbReference type="EMBL" id="KAE9174807.1"/>
    </source>
</evidence>
<dbReference type="Proteomes" id="UP000440732">
    <property type="component" value="Unassembled WGS sequence"/>
</dbReference>
<dbReference type="EMBL" id="QXGB01003891">
    <property type="protein sequence ID" value="KAE9168479.1"/>
    <property type="molecule type" value="Genomic_DNA"/>
</dbReference>
<dbReference type="Proteomes" id="UP000433483">
    <property type="component" value="Unassembled WGS sequence"/>
</dbReference>
<dbReference type="EMBL" id="QXGD01003748">
    <property type="protein sequence ID" value="KAE9174807.1"/>
    <property type="molecule type" value="Genomic_DNA"/>
</dbReference>
<evidence type="ECO:0000313" key="9">
    <source>
        <dbReference type="EMBL" id="KAE9069386.1"/>
    </source>
</evidence>
<dbReference type="EMBL" id="QXGF01003291">
    <property type="protein sequence ID" value="KAE8921915.1"/>
    <property type="molecule type" value="Genomic_DNA"/>
</dbReference>
<proteinExistence type="inferred from homology"/>
<evidence type="ECO:0000313" key="7">
    <source>
        <dbReference type="EMBL" id="KAE8970598.1"/>
    </source>
</evidence>
<evidence type="ECO:0000256" key="2">
    <source>
        <dbReference type="ARBA" id="ARBA00009520"/>
    </source>
</evidence>
<dbReference type="InterPro" id="IPR008701">
    <property type="entry name" value="NPP1"/>
</dbReference>
<dbReference type="Proteomes" id="UP000441208">
    <property type="component" value="Unassembled WGS sequence"/>
</dbReference>
<evidence type="ECO:0000313" key="23">
    <source>
        <dbReference type="Proteomes" id="UP000488956"/>
    </source>
</evidence>
<gene>
    <name evidence="14" type="ORF">PF001_g20729</name>
    <name evidence="13" type="ORF">PF002_g28946</name>
    <name evidence="12" type="ORF">PF004_g27279</name>
    <name evidence="11" type="ORF">PF005_g28357</name>
    <name evidence="10" type="ORF">PF006_g26730</name>
    <name evidence="9" type="ORF">PF007_g27340</name>
    <name evidence="6" type="ORF">PF009_g27811</name>
    <name evidence="8" type="ORF">PF010_g27956</name>
    <name evidence="7" type="ORF">PF011_g26355</name>
</gene>
<dbReference type="Proteomes" id="UP000440367">
    <property type="component" value="Unassembled WGS sequence"/>
</dbReference>
<dbReference type="EMBL" id="QXGC01003900">
    <property type="protein sequence ID" value="KAE9172405.1"/>
    <property type="molecule type" value="Genomic_DNA"/>
</dbReference>
<evidence type="ECO:0000313" key="11">
    <source>
        <dbReference type="EMBL" id="KAE9168479.1"/>
    </source>
</evidence>
<dbReference type="EMBL" id="QXFW01003469">
    <property type="protein sequence ID" value="KAE8970598.1"/>
    <property type="molecule type" value="Genomic_DNA"/>
</dbReference>
<dbReference type="Proteomes" id="UP000429523">
    <property type="component" value="Unassembled WGS sequence"/>
</dbReference>
<evidence type="ECO:0000313" key="17">
    <source>
        <dbReference type="Proteomes" id="UP000437068"/>
    </source>
</evidence>
<organism evidence="7 21">
    <name type="scientific">Phytophthora fragariae</name>
    <dbReference type="NCBI Taxonomy" id="53985"/>
    <lineage>
        <taxon>Eukaryota</taxon>
        <taxon>Sar</taxon>
        <taxon>Stramenopiles</taxon>
        <taxon>Oomycota</taxon>
        <taxon>Peronosporomycetes</taxon>
        <taxon>Peronosporales</taxon>
        <taxon>Peronosporaceae</taxon>
        <taxon>Phytophthora</taxon>
    </lineage>
</organism>
<evidence type="ECO:0000256" key="5">
    <source>
        <dbReference type="SAM" id="MobiDB-lite"/>
    </source>
</evidence>
<protein>
    <submittedName>
        <fullName evidence="7">Uncharacterized protein</fullName>
    </submittedName>
</protein>
<name>A0A6A3HSB5_9STRA</name>
<evidence type="ECO:0000313" key="6">
    <source>
        <dbReference type="EMBL" id="KAE8921915.1"/>
    </source>
</evidence>
<dbReference type="EMBL" id="QXGA01003443">
    <property type="protein sequence ID" value="KAE9083218.1"/>
    <property type="molecule type" value="Genomic_DNA"/>
</dbReference>
<evidence type="ECO:0000313" key="16">
    <source>
        <dbReference type="Proteomes" id="UP000433483"/>
    </source>
</evidence>
<dbReference type="Pfam" id="PF05630">
    <property type="entry name" value="NPP1"/>
    <property type="match status" value="1"/>
</dbReference>
<dbReference type="AlphaFoldDB" id="A0A6A3HSB5"/>
<evidence type="ECO:0000313" key="12">
    <source>
        <dbReference type="EMBL" id="KAE9172405.1"/>
    </source>
</evidence>
<dbReference type="OrthoDB" id="147163at2759"/>
<accession>A0A6A3HSB5</accession>
<dbReference type="EMBL" id="QXFX01003969">
    <property type="protein sequence ID" value="KAE9066065.1"/>
    <property type="molecule type" value="Genomic_DNA"/>
</dbReference>
<evidence type="ECO:0000313" key="15">
    <source>
        <dbReference type="Proteomes" id="UP000429523"/>
    </source>
</evidence>
<reference evidence="21 22" key="1">
    <citation type="submission" date="2018-09" db="EMBL/GenBank/DDBJ databases">
        <title>Genomic investigation of the strawberry pathogen Phytophthora fragariae indicates pathogenicity is determined by transcriptional variation in three key races.</title>
        <authorList>
            <person name="Adams T.M."/>
            <person name="Armitage A.D."/>
            <person name="Sobczyk M.K."/>
            <person name="Bates H.J."/>
            <person name="Dunwell J.M."/>
            <person name="Nellist C.F."/>
            <person name="Harrison R.J."/>
        </authorList>
    </citation>
    <scope>NUCLEOTIDE SEQUENCE [LARGE SCALE GENOMIC DNA]</scope>
    <source>
        <strain evidence="14 17">A4</strain>
        <strain evidence="13 18">BC-1</strain>
        <strain evidence="12 22">BC-23</strain>
        <strain evidence="11 16">NOV-27</strain>
        <strain evidence="10 19">NOV-5</strain>
        <strain evidence="9 20">NOV-71</strain>
        <strain evidence="6 15">NOV-9</strain>
        <strain evidence="8 23">ONT-3</strain>
        <strain evidence="7 21">SCRP245</strain>
    </source>
</reference>
<evidence type="ECO:0000313" key="8">
    <source>
        <dbReference type="EMBL" id="KAE9066065.1"/>
    </source>
</evidence>
<evidence type="ECO:0000313" key="18">
    <source>
        <dbReference type="Proteomes" id="UP000440367"/>
    </source>
</evidence>
<sequence length="107" mass="10932">MNLRAIAAATAVSMASVKAGTIGHDQVVPFPQSTATSTANSAALKFKPQVFINSGCHPYPAVNAAGDTSDGLKPSGSADAGCKGSGYGSQVYGRSTLYNNKWAIMYS</sequence>
<comment type="caution">
    <text evidence="7">The sequence shown here is derived from an EMBL/GenBank/DDBJ whole genome shotgun (WGS) entry which is preliminary data.</text>
</comment>
<dbReference type="Proteomes" id="UP000437068">
    <property type="component" value="Unassembled WGS sequence"/>
</dbReference>
<dbReference type="EMBL" id="QXGE01001813">
    <property type="protein sequence ID" value="KAE9287973.1"/>
    <property type="molecule type" value="Genomic_DNA"/>
</dbReference>
<evidence type="ECO:0000256" key="1">
    <source>
        <dbReference type="ARBA" id="ARBA00004613"/>
    </source>
</evidence>
<dbReference type="Proteomes" id="UP000460718">
    <property type="component" value="Unassembled WGS sequence"/>
</dbReference>
<dbReference type="PANTHER" id="PTHR33657:SF8">
    <property type="entry name" value="DOMAIN PROTEIN, PUTATIVE (AFU_ORTHOLOGUE AFUA_5G00600)-RELATED"/>
    <property type="match status" value="1"/>
</dbReference>
<evidence type="ECO:0000313" key="10">
    <source>
        <dbReference type="EMBL" id="KAE9083218.1"/>
    </source>
</evidence>
<comment type="similarity">
    <text evidence="2">Belongs to the Necrosis inducing protein (NPP1) family.</text>
</comment>
<evidence type="ECO:0000313" key="19">
    <source>
        <dbReference type="Proteomes" id="UP000440732"/>
    </source>
</evidence>
<evidence type="ECO:0000256" key="3">
    <source>
        <dbReference type="ARBA" id="ARBA00022525"/>
    </source>
</evidence>
<keyword evidence="3" id="KW-0964">Secreted</keyword>
<dbReference type="Proteomes" id="UP000488956">
    <property type="component" value="Unassembled WGS sequence"/>
</dbReference>
<evidence type="ECO:0000313" key="21">
    <source>
        <dbReference type="Proteomes" id="UP000460718"/>
    </source>
</evidence>
<dbReference type="EMBL" id="QXFZ01003390">
    <property type="protein sequence ID" value="KAE9069386.1"/>
    <property type="molecule type" value="Genomic_DNA"/>
</dbReference>
<feature type="region of interest" description="Disordered" evidence="5">
    <location>
        <begin position="67"/>
        <end position="88"/>
    </location>
</feature>
<dbReference type="Proteomes" id="UP000476176">
    <property type="component" value="Unassembled WGS sequence"/>
</dbReference>
<keyword evidence="4" id="KW-0843">Virulence</keyword>
<evidence type="ECO:0000313" key="14">
    <source>
        <dbReference type="EMBL" id="KAE9287973.1"/>
    </source>
</evidence>
<dbReference type="GO" id="GO:0005576">
    <property type="term" value="C:extracellular region"/>
    <property type="evidence" value="ECO:0007669"/>
    <property type="project" value="UniProtKB-SubCell"/>
</dbReference>
<comment type="subcellular location">
    <subcellularLocation>
        <location evidence="1">Secreted</location>
    </subcellularLocation>
</comment>
<evidence type="ECO:0000256" key="4">
    <source>
        <dbReference type="ARBA" id="ARBA00023026"/>
    </source>
</evidence>
<dbReference type="PANTHER" id="PTHR33657">
    <property type="entry name" value="DOMAIN PROTEIN, PUTATIVE (AFU_ORTHOLOGUE AFUA_5G00600)-RELATED"/>
    <property type="match status" value="1"/>
</dbReference>
<keyword evidence="16" id="KW-1185">Reference proteome</keyword>